<keyword evidence="2" id="KW-0472">Membrane</keyword>
<organism evidence="3 4">
    <name type="scientific">Actinomyces howellii</name>
    <dbReference type="NCBI Taxonomy" id="52771"/>
    <lineage>
        <taxon>Bacteria</taxon>
        <taxon>Bacillati</taxon>
        <taxon>Actinomycetota</taxon>
        <taxon>Actinomycetes</taxon>
        <taxon>Actinomycetales</taxon>
        <taxon>Actinomycetaceae</taxon>
        <taxon>Actinomyces</taxon>
    </lineage>
</organism>
<feature type="transmembrane region" description="Helical" evidence="2">
    <location>
        <begin position="732"/>
        <end position="750"/>
    </location>
</feature>
<name>A0A3S4R1F3_9ACTO</name>
<dbReference type="AlphaFoldDB" id="A0A3S4R1F3"/>
<accession>A0A3S4R1F3</accession>
<evidence type="ECO:0000313" key="4">
    <source>
        <dbReference type="Proteomes" id="UP000266895"/>
    </source>
</evidence>
<keyword evidence="2" id="KW-1133">Transmembrane helix</keyword>
<evidence type="ECO:0000256" key="2">
    <source>
        <dbReference type="SAM" id="Phobius"/>
    </source>
</evidence>
<keyword evidence="2" id="KW-0812">Transmembrane</keyword>
<keyword evidence="4" id="KW-1185">Reference proteome</keyword>
<feature type="region of interest" description="Disordered" evidence="1">
    <location>
        <begin position="304"/>
        <end position="333"/>
    </location>
</feature>
<feature type="compositionally biased region" description="Low complexity" evidence="1">
    <location>
        <begin position="233"/>
        <end position="248"/>
    </location>
</feature>
<dbReference type="Pfam" id="PF19516">
    <property type="entry name" value="DUF6049"/>
    <property type="match status" value="1"/>
</dbReference>
<dbReference type="RefSeq" id="WP_232009694.1">
    <property type="nucleotide sequence ID" value="NZ_LR134350.1"/>
</dbReference>
<feature type="region of interest" description="Disordered" evidence="1">
    <location>
        <begin position="226"/>
        <end position="263"/>
    </location>
</feature>
<evidence type="ECO:0000313" key="3">
    <source>
        <dbReference type="EMBL" id="VEG28794.1"/>
    </source>
</evidence>
<proteinExistence type="predicted"/>
<sequence length="769" mass="77248">MTPRGATPRADRRRPGAREHSGGLARLLAVLLVAGCAVVGLSAPTAPATAQAAVAAAPAEPGEDTLGDGEVTVAVETLAPEVVRDDEDLTITGTITNGTTETLTEAELLVGIQRSTEITRDGLGTWLADERNTTLATAASLTLDTGVAAGQSVPFSVTVPAEDLPLTDTEEWGPRGVEVSVTDGSQTVATDRTIMLWDAGVTVSPTRVTTVIPVTASPEELTALLASSQDPEGASGAATATGSGTASGQASPSPTADQATDASAAGSDLAQRLLGLLDLAGQGVVLAVDPAILTALGVGTEDAAASTAPTADPGATPAPTPSADTASDPQDTTTALSAALTRAASAGDLIALPWADADLSALAHLGQGDLIASAVTRSQESAAAQAGADTSLAWTAGPLDTTTLNALPDSVTTVVADTEDMGVAEDLSYTPSGHTTLGSRTVLLPDGALSAALSGELAVSEETTALSSLDTIQLLRAQTAILTRQAPSLSRDVVLVLDRATAASLEPEEVAARVEAVTTSSWTQGGDLAALTGAAATAAEEGTEVERVELEETATSGEEMTAPELAQARSTATYLGSVGSMITDPESALGVDADIVALAASCSWRSDPPARLAALSAARGRGEALSAGLTPAPSRTVNLIASTASLPIRITSSLDQDSTVTVQLRPSSTRLQAPQTVTVTVPAHGEAIASVPVKAVGSGDVDVAIVLRSPQGTEVGVPASVHMRVRADWESIGTAVLGGGLVLLLVVGIVRTVRRGRRPVVTAPREAPW</sequence>
<dbReference type="KEGG" id="ahw:NCTC11636_01724"/>
<dbReference type="Proteomes" id="UP000266895">
    <property type="component" value="Chromosome"/>
</dbReference>
<feature type="compositionally biased region" description="Polar residues" evidence="1">
    <location>
        <begin position="249"/>
        <end position="261"/>
    </location>
</feature>
<gene>
    <name evidence="3" type="ORF">NCTC11636_01724</name>
</gene>
<evidence type="ECO:0000256" key="1">
    <source>
        <dbReference type="SAM" id="MobiDB-lite"/>
    </source>
</evidence>
<protein>
    <submittedName>
        <fullName evidence="3">Uncharacterized protein</fullName>
    </submittedName>
</protein>
<dbReference type="EMBL" id="LR134350">
    <property type="protein sequence ID" value="VEG28794.1"/>
    <property type="molecule type" value="Genomic_DNA"/>
</dbReference>
<dbReference type="InterPro" id="IPR046112">
    <property type="entry name" value="DUF6049"/>
</dbReference>
<reference evidence="3 4" key="1">
    <citation type="submission" date="2018-12" db="EMBL/GenBank/DDBJ databases">
        <authorList>
            <consortium name="Pathogen Informatics"/>
        </authorList>
    </citation>
    <scope>NUCLEOTIDE SEQUENCE [LARGE SCALE GENOMIC DNA]</scope>
    <source>
        <strain evidence="3 4">NCTC11636</strain>
    </source>
</reference>